<keyword evidence="3" id="KW-1185">Reference proteome</keyword>
<feature type="domain" description="Transposase DDE" evidence="1">
    <location>
        <begin position="6"/>
        <end position="82"/>
    </location>
</feature>
<dbReference type="Pfam" id="PF13701">
    <property type="entry name" value="DDE_Tnp_1_4"/>
    <property type="match status" value="1"/>
</dbReference>
<accession>A0ABQ1WAF4</accession>
<dbReference type="Proteomes" id="UP000608420">
    <property type="component" value="Unassembled WGS sequence"/>
</dbReference>
<protein>
    <recommendedName>
        <fullName evidence="1">Transposase DDE domain-containing protein</fullName>
    </recommendedName>
</protein>
<gene>
    <name evidence="2" type="ORF">GCM10010913_48990</name>
</gene>
<dbReference type="InterPro" id="IPR025668">
    <property type="entry name" value="Tnp_DDE_dom"/>
</dbReference>
<reference evidence="3" key="1">
    <citation type="journal article" date="2019" name="Int. J. Syst. Evol. Microbiol.">
        <title>The Global Catalogue of Microorganisms (GCM) 10K type strain sequencing project: providing services to taxonomists for standard genome sequencing and annotation.</title>
        <authorList>
            <consortium name="The Broad Institute Genomics Platform"/>
            <consortium name="The Broad Institute Genome Sequencing Center for Infectious Disease"/>
            <person name="Wu L."/>
            <person name="Ma J."/>
        </authorList>
    </citation>
    <scope>NUCLEOTIDE SEQUENCE [LARGE SCALE GENOMIC DNA]</scope>
    <source>
        <strain evidence="3">CGMCC 1.15420</strain>
    </source>
</reference>
<evidence type="ECO:0000259" key="1">
    <source>
        <dbReference type="Pfam" id="PF13701"/>
    </source>
</evidence>
<dbReference type="EMBL" id="BMIW01000106">
    <property type="protein sequence ID" value="GGG20940.1"/>
    <property type="molecule type" value="Genomic_DNA"/>
</dbReference>
<evidence type="ECO:0000313" key="2">
    <source>
        <dbReference type="EMBL" id="GGG20940.1"/>
    </source>
</evidence>
<organism evidence="2 3">
    <name type="scientific">Paenibacillus aceti</name>
    <dbReference type="NCBI Taxonomy" id="1820010"/>
    <lineage>
        <taxon>Bacteria</taxon>
        <taxon>Bacillati</taxon>
        <taxon>Bacillota</taxon>
        <taxon>Bacilli</taxon>
        <taxon>Bacillales</taxon>
        <taxon>Paenibacillaceae</taxon>
        <taxon>Paenibacillus</taxon>
    </lineage>
</organism>
<name>A0ABQ1WAF4_9BACL</name>
<sequence length="105" mass="12333">MNEATGSFEANEIDLLVKLLAYNLYERFKRECCEPVHRGYTIARFRLEFFHCAGTLVKHSRRITLKLAKNFAHHHTWNPMTSQVLLSRMSDPNIYMEKLMSILMG</sequence>
<proteinExistence type="predicted"/>
<comment type="caution">
    <text evidence="2">The sequence shown here is derived from an EMBL/GenBank/DDBJ whole genome shotgun (WGS) entry which is preliminary data.</text>
</comment>
<evidence type="ECO:0000313" key="3">
    <source>
        <dbReference type="Proteomes" id="UP000608420"/>
    </source>
</evidence>